<reference evidence="2" key="1">
    <citation type="journal article" date="2022" name="Mol. Ecol. Resour.">
        <title>The genomes of chicory, endive, great burdock and yacon provide insights into Asteraceae palaeo-polyploidization history and plant inulin production.</title>
        <authorList>
            <person name="Fan W."/>
            <person name="Wang S."/>
            <person name="Wang H."/>
            <person name="Wang A."/>
            <person name="Jiang F."/>
            <person name="Liu H."/>
            <person name="Zhao H."/>
            <person name="Xu D."/>
            <person name="Zhang Y."/>
        </authorList>
    </citation>
    <scope>NUCLEOTIDE SEQUENCE [LARGE SCALE GENOMIC DNA]</scope>
    <source>
        <strain evidence="2">cv. Yunnan</strain>
    </source>
</reference>
<organism evidence="1 2">
    <name type="scientific">Smallanthus sonchifolius</name>
    <dbReference type="NCBI Taxonomy" id="185202"/>
    <lineage>
        <taxon>Eukaryota</taxon>
        <taxon>Viridiplantae</taxon>
        <taxon>Streptophyta</taxon>
        <taxon>Embryophyta</taxon>
        <taxon>Tracheophyta</taxon>
        <taxon>Spermatophyta</taxon>
        <taxon>Magnoliopsida</taxon>
        <taxon>eudicotyledons</taxon>
        <taxon>Gunneridae</taxon>
        <taxon>Pentapetalae</taxon>
        <taxon>asterids</taxon>
        <taxon>campanulids</taxon>
        <taxon>Asterales</taxon>
        <taxon>Asteraceae</taxon>
        <taxon>Asteroideae</taxon>
        <taxon>Heliantheae alliance</taxon>
        <taxon>Millerieae</taxon>
        <taxon>Smallanthus</taxon>
    </lineage>
</organism>
<reference evidence="1 2" key="2">
    <citation type="journal article" date="2022" name="Mol. Ecol. Resour.">
        <title>The genomes of chicory, endive, great burdock and yacon provide insights into Asteraceae paleo-polyploidization history and plant inulin production.</title>
        <authorList>
            <person name="Fan W."/>
            <person name="Wang S."/>
            <person name="Wang H."/>
            <person name="Wang A."/>
            <person name="Jiang F."/>
            <person name="Liu H."/>
            <person name="Zhao H."/>
            <person name="Xu D."/>
            <person name="Zhang Y."/>
        </authorList>
    </citation>
    <scope>NUCLEOTIDE SEQUENCE [LARGE SCALE GENOMIC DNA]</scope>
    <source>
        <strain evidence="2">cv. Yunnan</strain>
        <tissue evidence="1">Leaves</tissue>
    </source>
</reference>
<dbReference type="EMBL" id="CM042024">
    <property type="protein sequence ID" value="KAI3810520.1"/>
    <property type="molecule type" value="Genomic_DNA"/>
</dbReference>
<name>A0ACB9ISP7_9ASTR</name>
<comment type="caution">
    <text evidence="1">The sequence shown here is derived from an EMBL/GenBank/DDBJ whole genome shotgun (WGS) entry which is preliminary data.</text>
</comment>
<evidence type="ECO:0000313" key="1">
    <source>
        <dbReference type="EMBL" id="KAI3810520.1"/>
    </source>
</evidence>
<evidence type="ECO:0000313" key="2">
    <source>
        <dbReference type="Proteomes" id="UP001056120"/>
    </source>
</evidence>
<sequence length="207" mass="23672">MAQLIGSEEIESLRIELSEIGRSLRSSFRRHSSSLRANSEITSVNDDETEENLLQWAAIDRLSTFERLRSSLFDEEDGKKVVDVTKLLAPERHMFIEKLIKHIENDNLRLLQKIRKRTDKVGVQLPYVEVRYKNLRVEAECDVVDGKPLPTLWNSLQSLPFNIAMVPGLKFKRAKITILNDVNGVIKPGRTKDNSSDKLHTEGNSFS</sequence>
<gene>
    <name evidence="1" type="ORF">L1987_20136</name>
</gene>
<dbReference type="Proteomes" id="UP001056120">
    <property type="component" value="Linkage Group LG07"/>
</dbReference>
<keyword evidence="2" id="KW-1185">Reference proteome</keyword>
<proteinExistence type="predicted"/>
<protein>
    <submittedName>
        <fullName evidence="1">Uncharacterized protein</fullName>
    </submittedName>
</protein>
<accession>A0ACB9ISP7</accession>